<evidence type="ECO:0000256" key="14">
    <source>
        <dbReference type="ARBA" id="ARBA00047287"/>
    </source>
</evidence>
<dbReference type="GO" id="GO:0050660">
    <property type="term" value="F:flavin adenine dinucleotide binding"/>
    <property type="evidence" value="ECO:0007669"/>
    <property type="project" value="InterPro"/>
</dbReference>
<evidence type="ECO:0000313" key="22">
    <source>
        <dbReference type="Proteomes" id="UP000007800"/>
    </source>
</evidence>
<evidence type="ECO:0000313" key="21">
    <source>
        <dbReference type="EMBL" id="EER03448.1"/>
    </source>
</evidence>
<evidence type="ECO:0000256" key="4">
    <source>
        <dbReference type="ARBA" id="ARBA00022630"/>
    </source>
</evidence>
<keyword evidence="6" id="KW-0819">tRNA processing</keyword>
<dbReference type="GO" id="GO:0006596">
    <property type="term" value="P:polyamine biosynthetic process"/>
    <property type="evidence" value="ECO:0007669"/>
    <property type="project" value="InterPro"/>
</dbReference>
<dbReference type="InterPro" id="IPR022653">
    <property type="entry name" value="De-COase2_pyr-phos_BS"/>
</dbReference>
<evidence type="ECO:0000256" key="18">
    <source>
        <dbReference type="SAM" id="MobiDB-lite"/>
    </source>
</evidence>
<keyword evidence="8" id="KW-0663">Pyridoxal phosphate</keyword>
<accession>C5LIP5</accession>
<comment type="catalytic activity">
    <reaction evidence="14">
        <text>5,6-dihydrouridine(17) in tRNA + NAD(+) = uridine(17) in tRNA + NADH + H(+)</text>
        <dbReference type="Rhea" id="RHEA:53372"/>
        <dbReference type="Rhea" id="RHEA-COMP:13541"/>
        <dbReference type="Rhea" id="RHEA-COMP:13542"/>
        <dbReference type="ChEBI" id="CHEBI:15378"/>
        <dbReference type="ChEBI" id="CHEBI:57540"/>
        <dbReference type="ChEBI" id="CHEBI:57945"/>
        <dbReference type="ChEBI" id="CHEBI:65315"/>
        <dbReference type="ChEBI" id="CHEBI:74443"/>
        <dbReference type="EC" id="1.3.1.88"/>
    </reaction>
    <physiologicalReaction direction="right-to-left" evidence="14">
        <dbReference type="Rhea" id="RHEA:53374"/>
    </physiologicalReaction>
</comment>
<keyword evidence="9" id="KW-0560">Oxidoreductase</keyword>
<feature type="compositionally biased region" description="Basic residues" evidence="18">
    <location>
        <begin position="677"/>
        <end position="691"/>
    </location>
</feature>
<feature type="region of interest" description="Disordered" evidence="18">
    <location>
        <begin position="671"/>
        <end position="720"/>
    </location>
</feature>
<dbReference type="InterPro" id="IPR002433">
    <property type="entry name" value="Orn_de-COase"/>
</dbReference>
<dbReference type="InterPro" id="IPR029066">
    <property type="entry name" value="PLP-binding_barrel"/>
</dbReference>
<dbReference type="InterPro" id="IPR000183">
    <property type="entry name" value="Orn/DAP/Arg_de-COase"/>
</dbReference>
<dbReference type="CDD" id="cd02801">
    <property type="entry name" value="DUS_like_FMN"/>
    <property type="match status" value="1"/>
</dbReference>
<keyword evidence="7" id="KW-0521">NADP</keyword>
<dbReference type="PROSITE" id="PS00878">
    <property type="entry name" value="ODR_DC_2_1"/>
    <property type="match status" value="1"/>
</dbReference>
<comment type="catalytic activity">
    <reaction evidence="15">
        <text>5,6-dihydrouridine(16) in tRNA + NADP(+) = uridine(16) in tRNA + NADPH + H(+)</text>
        <dbReference type="Rhea" id="RHEA:53376"/>
        <dbReference type="Rhea" id="RHEA-COMP:13543"/>
        <dbReference type="Rhea" id="RHEA-COMP:13544"/>
        <dbReference type="ChEBI" id="CHEBI:15378"/>
        <dbReference type="ChEBI" id="CHEBI:57783"/>
        <dbReference type="ChEBI" id="CHEBI:58349"/>
        <dbReference type="ChEBI" id="CHEBI:65315"/>
        <dbReference type="ChEBI" id="CHEBI:74443"/>
        <dbReference type="EC" id="1.3.1.88"/>
    </reaction>
    <physiologicalReaction direction="right-to-left" evidence="15">
        <dbReference type="Rhea" id="RHEA:53378"/>
    </physiologicalReaction>
</comment>
<keyword evidence="11" id="KW-0456">Lyase</keyword>
<evidence type="ECO:0000256" key="3">
    <source>
        <dbReference type="ARBA" id="ARBA00008872"/>
    </source>
</evidence>
<dbReference type="InParanoid" id="C5LIP5"/>
<comment type="similarity">
    <text evidence="12">Belongs to the Dus family. Dus1 subfamily.</text>
</comment>
<feature type="domain" description="DUS-like FMN-binding" evidence="19">
    <location>
        <begin position="314"/>
        <end position="573"/>
    </location>
</feature>
<keyword evidence="4" id="KW-0285">Flavoprotein</keyword>
<comment type="cofactor">
    <cofactor evidence="2">
        <name>pyridoxal 5'-phosphate</name>
        <dbReference type="ChEBI" id="CHEBI:597326"/>
    </cofactor>
</comment>
<dbReference type="PANTHER" id="PTHR11082:SF5">
    <property type="entry name" value="TRNA-DIHYDROURIDINE(16_17) SYNTHASE [NAD(P)(+)]-LIKE"/>
    <property type="match status" value="1"/>
</dbReference>
<dbReference type="EC" id="1.3.1.88" evidence="13"/>
<evidence type="ECO:0000256" key="8">
    <source>
        <dbReference type="ARBA" id="ARBA00022898"/>
    </source>
</evidence>
<evidence type="ECO:0000256" key="6">
    <source>
        <dbReference type="ARBA" id="ARBA00022694"/>
    </source>
</evidence>
<dbReference type="Pfam" id="PF02784">
    <property type="entry name" value="Orn_Arg_deC_N"/>
    <property type="match status" value="1"/>
</dbReference>
<evidence type="ECO:0000256" key="2">
    <source>
        <dbReference type="ARBA" id="ARBA00001933"/>
    </source>
</evidence>
<dbReference type="SUPFAM" id="SSF51395">
    <property type="entry name" value="FMN-linked oxidoreductases"/>
    <property type="match status" value="1"/>
</dbReference>
<proteinExistence type="inferred from homology"/>
<dbReference type="FunFam" id="3.20.20.10:FF:000005">
    <property type="entry name" value="Ornithine decarboxylase"/>
    <property type="match status" value="1"/>
</dbReference>
<dbReference type="PRINTS" id="PR01182">
    <property type="entry name" value="ORNDCRBXLASE"/>
</dbReference>
<comment type="catalytic activity">
    <reaction evidence="17">
        <text>5,6-dihydrouridine(17) in tRNA + NADP(+) = uridine(17) in tRNA + NADPH + H(+)</text>
        <dbReference type="Rhea" id="RHEA:53368"/>
        <dbReference type="Rhea" id="RHEA-COMP:13541"/>
        <dbReference type="Rhea" id="RHEA-COMP:13542"/>
        <dbReference type="ChEBI" id="CHEBI:15378"/>
        <dbReference type="ChEBI" id="CHEBI:57783"/>
        <dbReference type="ChEBI" id="CHEBI:58349"/>
        <dbReference type="ChEBI" id="CHEBI:65315"/>
        <dbReference type="ChEBI" id="CHEBI:74443"/>
        <dbReference type="EC" id="1.3.1.88"/>
    </reaction>
    <physiologicalReaction direction="right-to-left" evidence="17">
        <dbReference type="Rhea" id="RHEA:53370"/>
    </physiologicalReaction>
</comment>
<evidence type="ECO:0000259" key="19">
    <source>
        <dbReference type="Pfam" id="PF01207"/>
    </source>
</evidence>
<dbReference type="PANTHER" id="PTHR11082">
    <property type="entry name" value="TRNA-DIHYDROURIDINE SYNTHASE"/>
    <property type="match status" value="1"/>
</dbReference>
<evidence type="ECO:0000256" key="11">
    <source>
        <dbReference type="ARBA" id="ARBA00023239"/>
    </source>
</evidence>
<dbReference type="GO" id="GO:0017150">
    <property type="term" value="F:tRNA dihydrouridine synthase activity"/>
    <property type="evidence" value="ECO:0007669"/>
    <property type="project" value="InterPro"/>
</dbReference>
<gene>
    <name evidence="21" type="ORF">Pmar_PMAR014667</name>
</gene>
<evidence type="ECO:0000256" key="1">
    <source>
        <dbReference type="ARBA" id="ARBA00001917"/>
    </source>
</evidence>
<dbReference type="PROSITE" id="PS00879">
    <property type="entry name" value="ODR_DC_2_2"/>
    <property type="match status" value="1"/>
</dbReference>
<dbReference type="InterPro" id="IPR013785">
    <property type="entry name" value="Aldolase_TIM"/>
</dbReference>
<protein>
    <recommendedName>
        <fullName evidence="13">tRNA-dihydrouridine(16/17) synthase [NAD(P)(+)]</fullName>
        <ecNumber evidence="13">1.3.1.88</ecNumber>
    </recommendedName>
</protein>
<dbReference type="Pfam" id="PF01207">
    <property type="entry name" value="Dus"/>
    <property type="match status" value="1"/>
</dbReference>
<dbReference type="AlphaFoldDB" id="C5LIP5"/>
<comment type="cofactor">
    <cofactor evidence="1">
        <name>FMN</name>
        <dbReference type="ChEBI" id="CHEBI:58210"/>
    </cofactor>
</comment>
<dbReference type="RefSeq" id="XP_002771632.1">
    <property type="nucleotide sequence ID" value="XM_002771586.1"/>
</dbReference>
<keyword evidence="5" id="KW-0288">FMN</keyword>
<dbReference type="GO" id="GO:0016829">
    <property type="term" value="F:lyase activity"/>
    <property type="evidence" value="ECO:0007669"/>
    <property type="project" value="UniProtKB-KW"/>
</dbReference>
<feature type="domain" description="Orn/DAP/Arg decarboxylase 2 N-terminal" evidence="20">
    <location>
        <begin position="50"/>
        <end position="301"/>
    </location>
</feature>
<reference evidence="21 22" key="1">
    <citation type="submission" date="2008-07" db="EMBL/GenBank/DDBJ databases">
        <authorList>
            <person name="El-Sayed N."/>
            <person name="Caler E."/>
            <person name="Inman J."/>
            <person name="Amedeo P."/>
            <person name="Hass B."/>
            <person name="Wortman J."/>
        </authorList>
    </citation>
    <scope>NUCLEOTIDE SEQUENCE [LARGE SCALE GENOMIC DNA]</scope>
    <source>
        <strain evidence="22">ATCC 50983 / TXsc</strain>
    </source>
</reference>
<dbReference type="Gene3D" id="3.20.20.70">
    <property type="entry name" value="Aldolase class I"/>
    <property type="match status" value="1"/>
</dbReference>
<dbReference type="GeneID" id="9047609"/>
<organism evidence="22">
    <name type="scientific">Perkinsus marinus (strain ATCC 50983 / TXsc)</name>
    <dbReference type="NCBI Taxonomy" id="423536"/>
    <lineage>
        <taxon>Eukaryota</taxon>
        <taxon>Sar</taxon>
        <taxon>Alveolata</taxon>
        <taxon>Perkinsozoa</taxon>
        <taxon>Perkinsea</taxon>
        <taxon>Perkinsida</taxon>
        <taxon>Perkinsidae</taxon>
        <taxon>Perkinsus</taxon>
    </lineage>
</organism>
<comment type="catalytic activity">
    <reaction evidence="16">
        <text>5,6-dihydrouridine(16) in tRNA + NAD(+) = uridine(16) in tRNA + NADH + H(+)</text>
        <dbReference type="Rhea" id="RHEA:53380"/>
        <dbReference type="Rhea" id="RHEA-COMP:13543"/>
        <dbReference type="Rhea" id="RHEA-COMP:13544"/>
        <dbReference type="ChEBI" id="CHEBI:15378"/>
        <dbReference type="ChEBI" id="CHEBI:57540"/>
        <dbReference type="ChEBI" id="CHEBI:57945"/>
        <dbReference type="ChEBI" id="CHEBI:65315"/>
        <dbReference type="ChEBI" id="CHEBI:74443"/>
        <dbReference type="EC" id="1.3.1.88"/>
    </reaction>
    <physiologicalReaction direction="right-to-left" evidence="16">
        <dbReference type="Rhea" id="RHEA:53382"/>
    </physiologicalReaction>
</comment>
<evidence type="ECO:0000256" key="12">
    <source>
        <dbReference type="ARBA" id="ARBA00038313"/>
    </source>
</evidence>
<evidence type="ECO:0000256" key="5">
    <source>
        <dbReference type="ARBA" id="ARBA00022643"/>
    </source>
</evidence>
<dbReference type="InterPro" id="IPR022657">
    <property type="entry name" value="De-COase2_CS"/>
</dbReference>
<evidence type="ECO:0000256" key="9">
    <source>
        <dbReference type="ARBA" id="ARBA00023002"/>
    </source>
</evidence>
<dbReference type="EMBL" id="GG682243">
    <property type="protein sequence ID" value="EER03448.1"/>
    <property type="molecule type" value="Genomic_DNA"/>
</dbReference>
<evidence type="ECO:0000256" key="7">
    <source>
        <dbReference type="ARBA" id="ARBA00022857"/>
    </source>
</evidence>
<dbReference type="SUPFAM" id="SSF51419">
    <property type="entry name" value="PLP-binding barrel"/>
    <property type="match status" value="1"/>
</dbReference>
<dbReference type="InterPro" id="IPR022644">
    <property type="entry name" value="De-COase2_N"/>
</dbReference>
<evidence type="ECO:0000256" key="15">
    <source>
        <dbReference type="ARBA" id="ARBA00047652"/>
    </source>
</evidence>
<evidence type="ECO:0000256" key="10">
    <source>
        <dbReference type="ARBA" id="ARBA00023027"/>
    </source>
</evidence>
<keyword evidence="10" id="KW-0520">NAD</keyword>
<sequence length="720" mass="80423">MNRYSVLKENDNIIHQVNLPSKSLDPLQYVAEEALRDLGNPDISVMLLDLDQLERQMKKWKELLPRIIPYYAMKCNPEPMLVKTLYHLGCRFDCATINEMKLVKSILSENMGDPNAHIINEMMASHIVYANPNKLPSHLIGARDLGVEYIVADSALEIAKIAHYHPTAKLLLRLACVDNNAQCPMSSKFGASLGVAVNVLLEEAVNHGLNVVGVSFHVGSGCSDVHSITKALVDAREVFDAAASRFGMKLSILDIGGGFQGVDREGSPLNFKSMATVVNSLLDTLFPDPDEVRIIAEPGRYEWWKSIGSPRYVTAPMVDQSELAFRMMTRKYGAQFCYTPMMHAKSFATSKKYREKNFETAPGDSPLAAQFCGDDGDVIVEAAKHIEDQVSCIDLNLGCPQGIARRGHYGSFLLEEPELVLRIVEKMVKGIKCPVSVKIRLMTAKDDDGSGRPDVAATKEFVKRLDSLGVDLIALHPRTKEWKGQLTQACWWQAAAEVRACVPDIPFIVNGGISCFEDVEKCFEVTKCDAVMSSECILEVPTLFRGPEKDGPALSQCELVEEYIKFARMYPHTAPPRCVKSHAFRMLYAPLQKFIEVREKLGGSRSVEEISVAVETLDELVRNDSQQAEVDANPWPSRGYYWRHQKPLLSTSDLIRKKIIEKPEGMEELPTLGGRKREYRRLSRSQRKALRKKEMEDSRGVEADQSSSPKRIALDAPACT</sequence>
<dbReference type="Gene3D" id="3.20.20.10">
    <property type="entry name" value="Alanine racemase"/>
    <property type="match status" value="1"/>
</dbReference>
<evidence type="ECO:0000256" key="13">
    <source>
        <dbReference type="ARBA" id="ARBA00038890"/>
    </source>
</evidence>
<keyword evidence="22" id="KW-1185">Reference proteome</keyword>
<dbReference type="PROSITE" id="PS01136">
    <property type="entry name" value="UPF0034"/>
    <property type="match status" value="1"/>
</dbReference>
<comment type="similarity">
    <text evidence="3">Belongs to the Orn/Lys/Arg decarboxylase class-II family.</text>
</comment>
<dbReference type="InterPro" id="IPR035587">
    <property type="entry name" value="DUS-like_FMN-bd"/>
</dbReference>
<evidence type="ECO:0000259" key="20">
    <source>
        <dbReference type="Pfam" id="PF02784"/>
    </source>
</evidence>
<dbReference type="PRINTS" id="PR01179">
    <property type="entry name" value="ODADCRBXLASE"/>
</dbReference>
<dbReference type="FunCoup" id="C5LIP5">
    <property type="interactions" value="822"/>
</dbReference>
<name>C5LIP5_PERM5</name>
<evidence type="ECO:0000256" key="17">
    <source>
        <dbReference type="ARBA" id="ARBA00049467"/>
    </source>
</evidence>
<dbReference type="Proteomes" id="UP000007800">
    <property type="component" value="Unassembled WGS sequence"/>
</dbReference>
<feature type="compositionally biased region" description="Basic and acidic residues" evidence="18">
    <location>
        <begin position="692"/>
        <end position="702"/>
    </location>
</feature>
<dbReference type="InterPro" id="IPR018517">
    <property type="entry name" value="tRNA_hU_synthase_CS"/>
</dbReference>
<evidence type="ECO:0000256" key="16">
    <source>
        <dbReference type="ARBA" id="ARBA00048934"/>
    </source>
</evidence>